<dbReference type="EMBL" id="FNPH01000001">
    <property type="protein sequence ID" value="SDY11407.1"/>
    <property type="molecule type" value="Genomic_DNA"/>
</dbReference>
<protein>
    <submittedName>
        <fullName evidence="2">Uncharacterized protein</fullName>
    </submittedName>
</protein>
<organism evidence="2 3">
    <name type="scientific">Micromonospora pattaloongensis</name>
    <dbReference type="NCBI Taxonomy" id="405436"/>
    <lineage>
        <taxon>Bacteria</taxon>
        <taxon>Bacillati</taxon>
        <taxon>Actinomycetota</taxon>
        <taxon>Actinomycetes</taxon>
        <taxon>Micromonosporales</taxon>
        <taxon>Micromonosporaceae</taxon>
        <taxon>Micromonospora</taxon>
    </lineage>
</organism>
<evidence type="ECO:0000313" key="2">
    <source>
        <dbReference type="EMBL" id="SDY11407.1"/>
    </source>
</evidence>
<keyword evidence="3" id="KW-1185">Reference proteome</keyword>
<dbReference type="RefSeq" id="WP_091551249.1">
    <property type="nucleotide sequence ID" value="NZ_FNPH01000001.1"/>
</dbReference>
<evidence type="ECO:0000256" key="1">
    <source>
        <dbReference type="SAM" id="MobiDB-lite"/>
    </source>
</evidence>
<dbReference type="PROSITE" id="PS51257">
    <property type="entry name" value="PROKAR_LIPOPROTEIN"/>
    <property type="match status" value="1"/>
</dbReference>
<accession>A0A1H3H7L9</accession>
<evidence type="ECO:0000313" key="3">
    <source>
        <dbReference type="Proteomes" id="UP000242415"/>
    </source>
</evidence>
<feature type="compositionally biased region" description="Low complexity" evidence="1">
    <location>
        <begin position="46"/>
        <end position="62"/>
    </location>
</feature>
<name>A0A1H3H7L9_9ACTN</name>
<reference evidence="3" key="1">
    <citation type="submission" date="2016-10" db="EMBL/GenBank/DDBJ databases">
        <authorList>
            <person name="Varghese N."/>
            <person name="Submissions S."/>
        </authorList>
    </citation>
    <scope>NUCLEOTIDE SEQUENCE [LARGE SCALE GENOMIC DNA]</scope>
    <source>
        <strain evidence="3">DSM 45245</strain>
    </source>
</reference>
<dbReference type="STRING" id="405436.SAMN05444365_101713"/>
<feature type="region of interest" description="Disordered" evidence="1">
    <location>
        <begin position="40"/>
        <end position="101"/>
    </location>
</feature>
<dbReference type="AlphaFoldDB" id="A0A1H3H7L9"/>
<sequence>MRLTVGPLPTAVYWRRRAAVLGALLVFLMIIVYSCSGSGGDDRKTGANGSPSPDASAPASPGVLTPETGAPPTEDDDVVDAPGSADPPTDTAPTQEQPAVGAVDGDACTDAEISVTPVPAQSAVRQGGTIELRLKVKNVSARTCSRDVGADLQEIYIKQGARTVWSSDRCGIAKGSRVEAFSPAFEREYQVSWNGRLSTACANGMATGNPAPAGDYQVFGRVGSKVSDPVRLQVVA</sequence>
<dbReference type="Proteomes" id="UP000242415">
    <property type="component" value="Unassembled WGS sequence"/>
</dbReference>
<gene>
    <name evidence="2" type="ORF">SAMN05444365_101713</name>
</gene>
<dbReference type="OrthoDB" id="5189092at2"/>
<proteinExistence type="predicted"/>